<sequence length="337" mass="37827">MKIRFIALSTIAFVLLSLFVQPANAAKAPKPITSLQDAVNRPTDVSYWAWKKSSDQVLSSSEKAPSFELIVGPNTKLSNPNPKVAFDAVKRLYPTFRHPEKIYAIYYGHKDIEWAQKKYKEIYPSANGQEAKNGCQQIDFCWGASGTINNAGDGILLAAVMTSKPTRNHTSGTLEAHEYTHVVQIGSFFGTPNQGQAMCCIKAFTPWWFAEGGAEFSQHAAIYAKSFTKYSSDRKFWAKDLLANSQKKFTEKWIANFIKPPDTEIWMDSEAQWHLYDLGMLVSEIFTAIKGPGINIQIYEDISDGMTYEQSFEKNFGQSWDSAVLLIAKSISQLVKK</sequence>
<dbReference type="EMBL" id="CAEUNI010000074">
    <property type="protein sequence ID" value="CAB4372034.1"/>
    <property type="molecule type" value="Genomic_DNA"/>
</dbReference>
<reference evidence="1" key="1">
    <citation type="submission" date="2020-05" db="EMBL/GenBank/DDBJ databases">
        <authorList>
            <person name="Chiriac C."/>
            <person name="Salcher M."/>
            <person name="Ghai R."/>
            <person name="Kavagutti S V."/>
        </authorList>
    </citation>
    <scope>NUCLEOTIDE SEQUENCE</scope>
</reference>
<gene>
    <name evidence="1" type="ORF">UFOPK4182_00724</name>
</gene>
<evidence type="ECO:0000313" key="1">
    <source>
        <dbReference type="EMBL" id="CAB4372034.1"/>
    </source>
</evidence>
<name>A0A6J6AN42_9ZZZZ</name>
<protein>
    <submittedName>
        <fullName evidence="1">Unannotated protein</fullName>
    </submittedName>
</protein>
<proteinExistence type="predicted"/>
<accession>A0A6J6AN42</accession>
<organism evidence="1">
    <name type="scientific">freshwater metagenome</name>
    <dbReference type="NCBI Taxonomy" id="449393"/>
    <lineage>
        <taxon>unclassified sequences</taxon>
        <taxon>metagenomes</taxon>
        <taxon>ecological metagenomes</taxon>
    </lineage>
</organism>
<dbReference type="AlphaFoldDB" id="A0A6J6AN42"/>